<evidence type="ECO:0000313" key="6">
    <source>
        <dbReference type="Proteomes" id="UP001347796"/>
    </source>
</evidence>
<dbReference type="Gene3D" id="3.40.50.300">
    <property type="entry name" value="P-loop containing nucleotide triphosphate hydrolases"/>
    <property type="match status" value="2"/>
</dbReference>
<evidence type="ECO:0000256" key="1">
    <source>
        <dbReference type="ARBA" id="ARBA00022741"/>
    </source>
</evidence>
<dbReference type="Gene3D" id="1.10.8.60">
    <property type="match status" value="2"/>
</dbReference>
<dbReference type="GO" id="GO:0016887">
    <property type="term" value="F:ATP hydrolysis activity"/>
    <property type="evidence" value="ECO:0007669"/>
    <property type="project" value="InterPro"/>
</dbReference>
<comment type="caution">
    <text evidence="5">The sequence shown here is derived from an EMBL/GenBank/DDBJ whole genome shotgun (WGS) entry which is preliminary data.</text>
</comment>
<evidence type="ECO:0000256" key="3">
    <source>
        <dbReference type="SAM" id="MobiDB-lite"/>
    </source>
</evidence>
<dbReference type="Pfam" id="PF00004">
    <property type="entry name" value="AAA"/>
    <property type="match status" value="2"/>
</dbReference>
<keyword evidence="1" id="KW-0547">Nucleotide-binding</keyword>
<dbReference type="GO" id="GO:0005524">
    <property type="term" value="F:ATP binding"/>
    <property type="evidence" value="ECO:0007669"/>
    <property type="project" value="UniProtKB-KW"/>
</dbReference>
<dbReference type="PROSITE" id="PS00674">
    <property type="entry name" value="AAA"/>
    <property type="match status" value="2"/>
</dbReference>
<dbReference type="PANTHER" id="PTHR23077">
    <property type="entry name" value="AAA-FAMILY ATPASE"/>
    <property type="match status" value="1"/>
</dbReference>
<dbReference type="GO" id="GO:0005829">
    <property type="term" value="C:cytosol"/>
    <property type="evidence" value="ECO:0007669"/>
    <property type="project" value="TreeGrafter"/>
</dbReference>
<keyword evidence="6" id="KW-1185">Reference proteome</keyword>
<reference evidence="5 6" key="1">
    <citation type="submission" date="2024-01" db="EMBL/GenBank/DDBJ databases">
        <title>The genome of the rayed Mediterranean limpet Patella caerulea (Linnaeus, 1758).</title>
        <authorList>
            <person name="Anh-Thu Weber A."/>
            <person name="Halstead-Nussloch G."/>
        </authorList>
    </citation>
    <scope>NUCLEOTIDE SEQUENCE [LARGE SCALE GENOMIC DNA]</scope>
    <source>
        <strain evidence="5">AATW-2023a</strain>
        <tissue evidence="5">Whole specimen</tissue>
    </source>
</reference>
<gene>
    <name evidence="5" type="ORF">SNE40_004794</name>
</gene>
<dbReference type="PANTHER" id="PTHR23077:SF194">
    <property type="entry name" value="ATPASE FAMILY GENE 2 PROTEIN HOMOLOG B"/>
    <property type="match status" value="1"/>
</dbReference>
<accession>A0AAN8K3N7</accession>
<protein>
    <recommendedName>
        <fullName evidence="4">AAA+ ATPase domain-containing protein</fullName>
    </recommendedName>
</protein>
<dbReference type="FunFam" id="3.40.50.300:FF:000061">
    <property type="entry name" value="ATPase family, AAA domain-containing 2"/>
    <property type="match status" value="1"/>
</dbReference>
<evidence type="ECO:0000256" key="2">
    <source>
        <dbReference type="ARBA" id="ARBA00022840"/>
    </source>
</evidence>
<dbReference type="FunFam" id="1.10.8.60:FF:000038">
    <property type="entry name" value="spermatogenesis-associated protein 5-like protein 1"/>
    <property type="match status" value="1"/>
</dbReference>
<dbReference type="SMART" id="SM00382">
    <property type="entry name" value="AAA"/>
    <property type="match status" value="2"/>
</dbReference>
<dbReference type="InterPro" id="IPR050168">
    <property type="entry name" value="AAA_ATPase_domain"/>
</dbReference>
<keyword evidence="2" id="KW-0067">ATP-binding</keyword>
<dbReference type="InterPro" id="IPR003960">
    <property type="entry name" value="ATPase_AAA_CS"/>
</dbReference>
<dbReference type="Proteomes" id="UP001347796">
    <property type="component" value="Unassembled WGS sequence"/>
</dbReference>
<dbReference type="GO" id="GO:0034098">
    <property type="term" value="C:VCP-NPL4-UFD1 AAA ATPase complex"/>
    <property type="evidence" value="ECO:0007669"/>
    <property type="project" value="TreeGrafter"/>
</dbReference>
<evidence type="ECO:0000259" key="4">
    <source>
        <dbReference type="SMART" id="SM00382"/>
    </source>
</evidence>
<dbReference type="AlphaFoldDB" id="A0AAN8K3N7"/>
<dbReference type="GO" id="GO:0005634">
    <property type="term" value="C:nucleus"/>
    <property type="evidence" value="ECO:0007669"/>
    <property type="project" value="TreeGrafter"/>
</dbReference>
<dbReference type="GO" id="GO:0031593">
    <property type="term" value="F:polyubiquitin modification-dependent protein binding"/>
    <property type="evidence" value="ECO:0007669"/>
    <property type="project" value="TreeGrafter"/>
</dbReference>
<dbReference type="InterPro" id="IPR003593">
    <property type="entry name" value="AAA+_ATPase"/>
</dbReference>
<name>A0AAN8K3N7_PATCE</name>
<dbReference type="Pfam" id="PF17862">
    <property type="entry name" value="AAA_lid_3"/>
    <property type="match status" value="2"/>
</dbReference>
<dbReference type="SUPFAM" id="SSF52540">
    <property type="entry name" value="P-loop containing nucleoside triphosphate hydrolases"/>
    <property type="match status" value="2"/>
</dbReference>
<dbReference type="InterPro" id="IPR041569">
    <property type="entry name" value="AAA_lid_3"/>
</dbReference>
<feature type="region of interest" description="Disordered" evidence="3">
    <location>
        <begin position="612"/>
        <end position="637"/>
    </location>
</feature>
<organism evidence="5 6">
    <name type="scientific">Patella caerulea</name>
    <name type="common">Rayed Mediterranean limpet</name>
    <dbReference type="NCBI Taxonomy" id="87958"/>
    <lineage>
        <taxon>Eukaryota</taxon>
        <taxon>Metazoa</taxon>
        <taxon>Spiralia</taxon>
        <taxon>Lophotrochozoa</taxon>
        <taxon>Mollusca</taxon>
        <taxon>Gastropoda</taxon>
        <taxon>Patellogastropoda</taxon>
        <taxon>Patelloidea</taxon>
        <taxon>Patellidae</taxon>
        <taxon>Patella</taxon>
    </lineage>
</organism>
<dbReference type="GO" id="GO:0097352">
    <property type="term" value="P:autophagosome maturation"/>
    <property type="evidence" value="ECO:0007669"/>
    <property type="project" value="TreeGrafter"/>
</dbReference>
<dbReference type="InterPro" id="IPR003959">
    <property type="entry name" value="ATPase_AAA_core"/>
</dbReference>
<dbReference type="GO" id="GO:0030970">
    <property type="term" value="P:retrograde protein transport, ER to cytosol"/>
    <property type="evidence" value="ECO:0007669"/>
    <property type="project" value="TreeGrafter"/>
</dbReference>
<sequence>MSDRIPVVLKPASINDRGSQKCRLSPSVMKSLNCEIASFVRISFPNKSVICYAWPYDSENSTSEVFYDDTVCENQGKRENKTTYSIVPLKCSKAKTVSITVIVRNYKQFHSWKTFSSISANLENKCSKCLRNMCITKSCFINLKCSKLSSLFGINSILVNDIGTESDSDAGLIHGKTKIVIDNVLSENRYENTQRRKPSCLGGMSEVISQLLDLISLPLLNPDSFKQLRIPHTQGILLRGPPGCGKTSLVKVIAYDCGSALLTINGPDMLGSRPGETEDNLKNMFTKAKDLSLEGPCILFFDEIDTVCPKRNNSSNSQDSRVTSAMMSCMDELDENESLIVIGATNRPSAIDPALRRPGRFEREILINVPTKTQRLDILSTITEHLVTCDLNLDLIADLTNGFVGADLTSLCNEAIYSAMTRCNDKQISALEMFCLLKISSIEMQDFECGMKKVIPSLQKGVEGVVDVKQVNWKDIGGLHDVKQQIKQAVEWPMLHPEVFKRFGLPVSKGVLLYGPPGCCKTTLVRAAATTTRTTFLSLNGAQLFSPFVGESERIVTETFQKARTLAPSILFLDEIDSIVGKRSEGGSHRGVQERLLSTLLNEMDGIGIRLDDKVTGSSNKEAEGETSGQTQVKEDQKTDVDNSRVLVVAATNRPDLVDAALLRPGRLDRIVYVPHPDYQARLEILKIQCKTIPVNDVDLETLATNTQYYTGADLTSLCREAAMFAMTENLEANEVRERHFHAALSVVKPSLNDFLIEKYKNIHFNKTEKSLLK</sequence>
<dbReference type="EMBL" id="JAZGQO010000003">
    <property type="protein sequence ID" value="KAK6188658.1"/>
    <property type="molecule type" value="Genomic_DNA"/>
</dbReference>
<feature type="domain" description="AAA+ ATPase" evidence="4">
    <location>
        <begin position="232"/>
        <end position="371"/>
    </location>
</feature>
<feature type="domain" description="AAA+ ATPase" evidence="4">
    <location>
        <begin position="507"/>
        <end position="678"/>
    </location>
</feature>
<evidence type="ECO:0000313" key="5">
    <source>
        <dbReference type="EMBL" id="KAK6188658.1"/>
    </source>
</evidence>
<dbReference type="GO" id="GO:0051228">
    <property type="term" value="P:mitotic spindle disassembly"/>
    <property type="evidence" value="ECO:0007669"/>
    <property type="project" value="TreeGrafter"/>
</dbReference>
<dbReference type="InterPro" id="IPR027417">
    <property type="entry name" value="P-loop_NTPase"/>
</dbReference>
<proteinExistence type="predicted"/>